<gene>
    <name evidence="2" type="ORF">CES86_1690</name>
</gene>
<feature type="compositionally biased region" description="Basic and acidic residues" evidence="1">
    <location>
        <begin position="1"/>
        <end position="13"/>
    </location>
</feature>
<sequence>MAARLKPERRAPDDPVDAPGRHRQKWQTAYDGIVFCILIDPCRRQARGVASNDPDAGETFREQICETFIQFDQG</sequence>
<dbReference type="Proteomes" id="UP000216363">
    <property type="component" value="Unassembled WGS sequence"/>
</dbReference>
<evidence type="ECO:0000313" key="2">
    <source>
        <dbReference type="EMBL" id="OYR30366.1"/>
    </source>
</evidence>
<evidence type="ECO:0000256" key="1">
    <source>
        <dbReference type="SAM" id="MobiDB-lite"/>
    </source>
</evidence>
<accession>A0A256GUE1</accession>
<protein>
    <submittedName>
        <fullName evidence="2">Uncharacterized protein</fullName>
    </submittedName>
</protein>
<organism evidence="2 3">
    <name type="scientific">Brucella lupini</name>
    <dbReference type="NCBI Taxonomy" id="255457"/>
    <lineage>
        <taxon>Bacteria</taxon>
        <taxon>Pseudomonadati</taxon>
        <taxon>Pseudomonadota</taxon>
        <taxon>Alphaproteobacteria</taxon>
        <taxon>Hyphomicrobiales</taxon>
        <taxon>Brucellaceae</taxon>
        <taxon>Brucella/Ochrobactrum group</taxon>
        <taxon>Brucella</taxon>
    </lineage>
</organism>
<dbReference type="AlphaFoldDB" id="A0A256GUE1"/>
<feature type="region of interest" description="Disordered" evidence="1">
    <location>
        <begin position="1"/>
        <end position="23"/>
    </location>
</feature>
<name>A0A256GUE1_9HYPH</name>
<proteinExistence type="predicted"/>
<dbReference type="EMBL" id="NNRN01000044">
    <property type="protein sequence ID" value="OYR30366.1"/>
    <property type="molecule type" value="Genomic_DNA"/>
</dbReference>
<evidence type="ECO:0000313" key="3">
    <source>
        <dbReference type="Proteomes" id="UP000216363"/>
    </source>
</evidence>
<comment type="caution">
    <text evidence="2">The sequence shown here is derived from an EMBL/GenBank/DDBJ whole genome shotgun (WGS) entry which is preliminary data.</text>
</comment>
<reference evidence="2 3" key="1">
    <citation type="submission" date="2017-07" db="EMBL/GenBank/DDBJ databases">
        <title>Draft genome of Ochrobactrum lupini type strain LUP21.</title>
        <authorList>
            <person name="Krzyzanowska D.M."/>
            <person name="Jafra S."/>
        </authorList>
    </citation>
    <scope>NUCLEOTIDE SEQUENCE [LARGE SCALE GENOMIC DNA]</scope>
    <source>
        <strain evidence="2 3">LUP21</strain>
    </source>
</reference>